<evidence type="ECO:0000313" key="1">
    <source>
        <dbReference type="EMBL" id="SMB92919.1"/>
    </source>
</evidence>
<organism evidence="1 2">
    <name type="scientific">Deinococcus hopiensis KR-140</name>
    <dbReference type="NCBI Taxonomy" id="695939"/>
    <lineage>
        <taxon>Bacteria</taxon>
        <taxon>Thermotogati</taxon>
        <taxon>Deinococcota</taxon>
        <taxon>Deinococci</taxon>
        <taxon>Deinococcales</taxon>
        <taxon>Deinococcaceae</taxon>
        <taxon>Deinococcus</taxon>
    </lineage>
</organism>
<dbReference type="STRING" id="695939.SAMN00790413_01762"/>
<accession>A0A1W1VHR9</accession>
<evidence type="ECO:0000313" key="2">
    <source>
        <dbReference type="Proteomes" id="UP000192582"/>
    </source>
</evidence>
<proteinExistence type="predicted"/>
<dbReference type="AlphaFoldDB" id="A0A1W1VHR9"/>
<sequence length="124" mass="13604">MPVSVWPLSTRRSVLNRGRSGKFSRRQKNVKPAAYPEGMLLWPAIVTGPSLSRFSHRVRGARRLAPPAGRGPLQDVRLTRAWLSRVLHPRERAVPYAVLGTGSAPVLGLHPLARGVSLCPEVSE</sequence>
<protein>
    <submittedName>
        <fullName evidence="1">Uncharacterized protein</fullName>
    </submittedName>
</protein>
<dbReference type="EMBL" id="FWWU01000009">
    <property type="protein sequence ID" value="SMB92919.1"/>
    <property type="molecule type" value="Genomic_DNA"/>
</dbReference>
<name>A0A1W1VHR9_9DEIO</name>
<dbReference type="Proteomes" id="UP000192582">
    <property type="component" value="Unassembled WGS sequence"/>
</dbReference>
<gene>
    <name evidence="1" type="ORF">SAMN00790413_01762</name>
</gene>
<reference evidence="1 2" key="1">
    <citation type="submission" date="2017-04" db="EMBL/GenBank/DDBJ databases">
        <authorList>
            <person name="Afonso C.L."/>
            <person name="Miller P.J."/>
            <person name="Scott M.A."/>
            <person name="Spackman E."/>
            <person name="Goraichik I."/>
            <person name="Dimitrov K.M."/>
            <person name="Suarez D.L."/>
            <person name="Swayne D.E."/>
        </authorList>
    </citation>
    <scope>NUCLEOTIDE SEQUENCE [LARGE SCALE GENOMIC DNA]</scope>
    <source>
        <strain evidence="1 2">KR-140</strain>
    </source>
</reference>
<keyword evidence="2" id="KW-1185">Reference proteome</keyword>